<evidence type="ECO:0000313" key="2">
    <source>
        <dbReference type="Proteomes" id="UP000261680"/>
    </source>
</evidence>
<accession>A0A8M1GFB4</accession>
<name>A0A8M1GFB4_URSMA</name>
<feature type="compositionally biased region" description="Polar residues" evidence="1">
    <location>
        <begin position="16"/>
        <end position="26"/>
    </location>
</feature>
<evidence type="ECO:0000313" key="3">
    <source>
        <dbReference type="RefSeq" id="XP_040493584.1"/>
    </source>
</evidence>
<dbReference type="GeneID" id="121104444"/>
<keyword evidence="2" id="KW-1185">Reference proteome</keyword>
<sequence length="110" mass="12191">MEKPLWSPQRGLRPSAQMTSQSTAPPTRQPWEYAILEAGVKKLSPSRRGLTTAALITKESQCPAFHKKEIVWSLAIGNFLLACVPSARSMCMWKPVPGCWCDEGLQAHLV</sequence>
<dbReference type="AlphaFoldDB" id="A0A8M1GFB4"/>
<evidence type="ECO:0000256" key="1">
    <source>
        <dbReference type="SAM" id="MobiDB-lite"/>
    </source>
</evidence>
<dbReference type="RefSeq" id="XP_040493585.1">
    <property type="nucleotide sequence ID" value="XM_040637651.1"/>
</dbReference>
<protein>
    <submittedName>
        <fullName evidence="3 4">Uncharacterized protein LOC121104444 isoform X8</fullName>
    </submittedName>
</protein>
<proteinExistence type="predicted"/>
<reference evidence="3 4" key="1">
    <citation type="submission" date="2025-04" db="UniProtKB">
        <authorList>
            <consortium name="RefSeq"/>
        </authorList>
    </citation>
    <scope>IDENTIFICATION</scope>
    <source>
        <tissue evidence="3 4">Whole blood</tissue>
    </source>
</reference>
<dbReference type="Proteomes" id="UP000261680">
    <property type="component" value="Unplaced"/>
</dbReference>
<evidence type="ECO:0000313" key="4">
    <source>
        <dbReference type="RefSeq" id="XP_040493585.1"/>
    </source>
</evidence>
<dbReference type="RefSeq" id="XP_040493584.1">
    <property type="nucleotide sequence ID" value="XM_040637650.1"/>
</dbReference>
<organism evidence="2 4">
    <name type="scientific">Ursus maritimus</name>
    <name type="common">Polar bear</name>
    <name type="synonym">Thalarctos maritimus</name>
    <dbReference type="NCBI Taxonomy" id="29073"/>
    <lineage>
        <taxon>Eukaryota</taxon>
        <taxon>Metazoa</taxon>
        <taxon>Chordata</taxon>
        <taxon>Craniata</taxon>
        <taxon>Vertebrata</taxon>
        <taxon>Euteleostomi</taxon>
        <taxon>Mammalia</taxon>
        <taxon>Eutheria</taxon>
        <taxon>Laurasiatheria</taxon>
        <taxon>Carnivora</taxon>
        <taxon>Caniformia</taxon>
        <taxon>Ursidae</taxon>
        <taxon>Ursus</taxon>
    </lineage>
</organism>
<gene>
    <name evidence="3 4" type="primary">LOC121104444</name>
</gene>
<feature type="region of interest" description="Disordered" evidence="1">
    <location>
        <begin position="1"/>
        <end position="28"/>
    </location>
</feature>